<dbReference type="GO" id="GO:0003677">
    <property type="term" value="F:DNA binding"/>
    <property type="evidence" value="ECO:0007669"/>
    <property type="project" value="UniProtKB-KW"/>
</dbReference>
<dbReference type="AlphaFoldDB" id="A0A8M8UKZ3"/>
<feature type="non-terminal residue" evidence="9">
    <location>
        <position position="105"/>
    </location>
</feature>
<gene>
    <name evidence="9" type="primary">LOC110011535</name>
</gene>
<evidence type="ECO:0000256" key="4">
    <source>
        <dbReference type="ARBA" id="ARBA00022806"/>
    </source>
</evidence>
<dbReference type="InterPro" id="IPR044574">
    <property type="entry name" value="ARIP4-like"/>
</dbReference>
<evidence type="ECO:0000256" key="1">
    <source>
        <dbReference type="ARBA" id="ARBA00004123"/>
    </source>
</evidence>
<keyword evidence="4" id="KW-0378">Hydrolase</keyword>
<keyword evidence="8" id="KW-1185">Reference proteome</keyword>
<keyword evidence="5" id="KW-0067">ATP-binding</keyword>
<name>A0A8M8UKZ3_SESIN</name>
<dbReference type="KEGG" id="sind:110011535"/>
<evidence type="ECO:0000256" key="7">
    <source>
        <dbReference type="ARBA" id="ARBA00023242"/>
    </source>
</evidence>
<dbReference type="GO" id="GO:0005524">
    <property type="term" value="F:ATP binding"/>
    <property type="evidence" value="ECO:0007669"/>
    <property type="project" value="UniProtKB-KW"/>
</dbReference>
<dbReference type="PANTHER" id="PTHR45797:SF1">
    <property type="entry name" value="HELICASE ARIP4"/>
    <property type="match status" value="1"/>
</dbReference>
<comment type="subcellular location">
    <subcellularLocation>
        <location evidence="1">Nucleus</location>
    </subcellularLocation>
</comment>
<keyword evidence="7" id="KW-0539">Nucleus</keyword>
<dbReference type="GO" id="GO:0016887">
    <property type="term" value="F:ATP hydrolysis activity"/>
    <property type="evidence" value="ECO:0007669"/>
    <property type="project" value="InterPro"/>
</dbReference>
<keyword evidence="4" id="KW-0347">Helicase</keyword>
<evidence type="ECO:0000313" key="8">
    <source>
        <dbReference type="Proteomes" id="UP000504604"/>
    </source>
</evidence>
<organism evidence="8 9">
    <name type="scientific">Sesamum indicum</name>
    <name type="common">Oriental sesame</name>
    <name type="synonym">Sesamum orientale</name>
    <dbReference type="NCBI Taxonomy" id="4182"/>
    <lineage>
        <taxon>Eukaryota</taxon>
        <taxon>Viridiplantae</taxon>
        <taxon>Streptophyta</taxon>
        <taxon>Embryophyta</taxon>
        <taxon>Tracheophyta</taxon>
        <taxon>Spermatophyta</taxon>
        <taxon>Magnoliopsida</taxon>
        <taxon>eudicotyledons</taxon>
        <taxon>Gunneridae</taxon>
        <taxon>Pentapetalae</taxon>
        <taxon>asterids</taxon>
        <taxon>lamiids</taxon>
        <taxon>Lamiales</taxon>
        <taxon>Pedaliaceae</taxon>
        <taxon>Sesamum</taxon>
    </lineage>
</organism>
<dbReference type="OrthoDB" id="2020972at2759"/>
<evidence type="ECO:0000313" key="9">
    <source>
        <dbReference type="RefSeq" id="XP_020547373.1"/>
    </source>
</evidence>
<evidence type="ECO:0000256" key="6">
    <source>
        <dbReference type="ARBA" id="ARBA00023125"/>
    </source>
</evidence>
<comment type="similarity">
    <text evidence="2">Belongs to the SNF2/RAD54 helicase family.</text>
</comment>
<proteinExistence type="inferred from homology"/>
<keyword evidence="6" id="KW-0238">DNA-binding</keyword>
<dbReference type="GO" id="GO:0004386">
    <property type="term" value="F:helicase activity"/>
    <property type="evidence" value="ECO:0007669"/>
    <property type="project" value="UniProtKB-KW"/>
</dbReference>
<reference evidence="9" key="1">
    <citation type="submission" date="2025-08" db="UniProtKB">
        <authorList>
            <consortium name="RefSeq"/>
        </authorList>
    </citation>
    <scope>IDENTIFICATION</scope>
</reference>
<evidence type="ECO:0000256" key="2">
    <source>
        <dbReference type="ARBA" id="ARBA00007025"/>
    </source>
</evidence>
<dbReference type="Proteomes" id="UP000504604">
    <property type="component" value="Unplaced"/>
</dbReference>
<sequence length="105" mass="12389">MSKEEILHLFEFGDDEKADVMDELGQEQEVVAKPNTGNLLKPELPHPQGTSSDNLFEMLISRHHLSWISNYHEHDTLLQENEDEKLSKEEQDLAWELYLRTLKWE</sequence>
<dbReference type="RefSeq" id="XP_020547373.1">
    <property type="nucleotide sequence ID" value="XM_020691714.1"/>
</dbReference>
<dbReference type="GO" id="GO:0005634">
    <property type="term" value="C:nucleus"/>
    <property type="evidence" value="ECO:0007669"/>
    <property type="project" value="UniProtKB-SubCell"/>
</dbReference>
<evidence type="ECO:0000256" key="5">
    <source>
        <dbReference type="ARBA" id="ARBA00022840"/>
    </source>
</evidence>
<evidence type="ECO:0000256" key="3">
    <source>
        <dbReference type="ARBA" id="ARBA00022741"/>
    </source>
</evidence>
<keyword evidence="3" id="KW-0547">Nucleotide-binding</keyword>
<dbReference type="PANTHER" id="PTHR45797">
    <property type="entry name" value="RAD54-LIKE"/>
    <property type="match status" value="1"/>
</dbReference>
<protein>
    <submittedName>
        <fullName evidence="9">Protein CHROMATIN REMODELING 20-like</fullName>
    </submittedName>
</protein>
<accession>A0A8M8UKZ3</accession>
<dbReference type="GeneID" id="110011535"/>